<feature type="domain" description="Xylose isomerase-like TIM barrel" evidence="1">
    <location>
        <begin position="16"/>
        <end position="154"/>
    </location>
</feature>
<sequence length="268" mass="29832">MNGPSEEDTSIERKLERVAEAGFAGLLSRLPEHGQEDWVRLLRSHGLQWGVQSFPSSGDTFLPVLKRCRELGAQYVNAQVANSFVTGDEAVRLLGELLESAERAQIPMFVETHRGKITQDLLRTLSYIEALPELRLTLDLSHYVLAGEITAEQDAVEAGRLFEPLFRRTSCIHGRVSNGQQIQTEIGREGDDPCSARFVSWWSSCMHEWLTEAGPGDVFPFVYELGPAPYAMKSGDDELSDRWEQTLILKRLAERAWASAVGAGLGSQ</sequence>
<evidence type="ECO:0000313" key="3">
    <source>
        <dbReference type="Proteomes" id="UP000245202"/>
    </source>
</evidence>
<evidence type="ECO:0000259" key="1">
    <source>
        <dbReference type="Pfam" id="PF01261"/>
    </source>
</evidence>
<gene>
    <name evidence="2" type="ORF">PAT3040_03175</name>
</gene>
<dbReference type="Proteomes" id="UP000245202">
    <property type="component" value="Unassembled WGS sequence"/>
</dbReference>
<dbReference type="InterPro" id="IPR036237">
    <property type="entry name" value="Xyl_isomerase-like_sf"/>
</dbReference>
<dbReference type="GO" id="GO:0016853">
    <property type="term" value="F:isomerase activity"/>
    <property type="evidence" value="ECO:0007669"/>
    <property type="project" value="UniProtKB-KW"/>
</dbReference>
<dbReference type="Gene3D" id="3.20.20.150">
    <property type="entry name" value="Divalent-metal-dependent TIM barrel enzymes"/>
    <property type="match status" value="1"/>
</dbReference>
<accession>A0A2R5EPS8</accession>
<dbReference type="EMBL" id="BDQX01000171">
    <property type="protein sequence ID" value="GBG08587.1"/>
    <property type="molecule type" value="Genomic_DNA"/>
</dbReference>
<organism evidence="2 3">
    <name type="scientific">Paenibacillus agaridevorans</name>
    <dbReference type="NCBI Taxonomy" id="171404"/>
    <lineage>
        <taxon>Bacteria</taxon>
        <taxon>Bacillati</taxon>
        <taxon>Bacillota</taxon>
        <taxon>Bacilli</taxon>
        <taxon>Bacillales</taxon>
        <taxon>Paenibacillaceae</taxon>
        <taxon>Paenibacillus</taxon>
    </lineage>
</organism>
<keyword evidence="3" id="KW-1185">Reference proteome</keyword>
<comment type="caution">
    <text evidence="2">The sequence shown here is derived from an EMBL/GenBank/DDBJ whole genome shotgun (WGS) entry which is preliminary data.</text>
</comment>
<dbReference type="SUPFAM" id="SSF51658">
    <property type="entry name" value="Xylose isomerase-like"/>
    <property type="match status" value="1"/>
</dbReference>
<reference evidence="2 3" key="1">
    <citation type="submission" date="2017-08" db="EMBL/GenBank/DDBJ databases">
        <title>Substantial Increase in Enzyme Production by Combined Drug-Resistance Mutations in Paenibacillus agaridevorans.</title>
        <authorList>
            <person name="Tanaka Y."/>
            <person name="Funane K."/>
            <person name="Hosaka T."/>
            <person name="Shiwa Y."/>
            <person name="Fujita N."/>
            <person name="Miyazaki T."/>
            <person name="Yoshikawa H."/>
            <person name="Murakami K."/>
            <person name="Kasahara K."/>
            <person name="Inaoka T."/>
            <person name="Hiraga Y."/>
            <person name="Ochi K."/>
        </authorList>
    </citation>
    <scope>NUCLEOTIDE SEQUENCE [LARGE SCALE GENOMIC DNA]</scope>
    <source>
        <strain evidence="2 3">T-3040</strain>
    </source>
</reference>
<name>A0A2R5EPS8_9BACL</name>
<dbReference type="InterPro" id="IPR013022">
    <property type="entry name" value="Xyl_isomerase-like_TIM-brl"/>
</dbReference>
<keyword evidence="2" id="KW-0413">Isomerase</keyword>
<protein>
    <submittedName>
        <fullName evidence="2">Xylose isomerase</fullName>
    </submittedName>
</protein>
<dbReference type="AlphaFoldDB" id="A0A2R5EPS8"/>
<dbReference type="Pfam" id="PF01261">
    <property type="entry name" value="AP_endonuc_2"/>
    <property type="match status" value="1"/>
</dbReference>
<proteinExistence type="predicted"/>
<evidence type="ECO:0000313" key="2">
    <source>
        <dbReference type="EMBL" id="GBG08587.1"/>
    </source>
</evidence>